<protein>
    <submittedName>
        <fullName evidence="5">Uncharacterized protein MJ0835</fullName>
    </submittedName>
</protein>
<keyword evidence="1" id="KW-0175">Coiled coil</keyword>
<proteinExistence type="predicted"/>
<keyword evidence="3" id="KW-1133">Transmembrane helix</keyword>
<dbReference type="KEGG" id="tch:CHITON_0641"/>
<evidence type="ECO:0000256" key="2">
    <source>
        <dbReference type="SAM" id="MobiDB-lite"/>
    </source>
</evidence>
<feature type="coiled-coil region" evidence="1">
    <location>
        <begin position="130"/>
        <end position="166"/>
    </location>
</feature>
<feature type="compositionally biased region" description="Low complexity" evidence="2">
    <location>
        <begin position="331"/>
        <end position="351"/>
    </location>
</feature>
<reference evidence="5" key="1">
    <citation type="submission" date="2016-01" db="EMBL/GenBank/DDBJ databases">
        <authorList>
            <person name="Oliw E.H."/>
        </authorList>
    </citation>
    <scope>NUCLEOTIDE SEQUENCE</scope>
    <source>
        <strain evidence="5">1</strain>
    </source>
</reference>
<feature type="transmembrane region" description="Helical" evidence="3">
    <location>
        <begin position="53"/>
        <end position="75"/>
    </location>
</feature>
<evidence type="ECO:0000256" key="1">
    <source>
        <dbReference type="SAM" id="Coils"/>
    </source>
</evidence>
<reference evidence="4 7" key="3">
    <citation type="submission" date="2016-04" db="EMBL/GenBank/DDBJ databases">
        <title>Complete genome sequence of Thermococcus chitonophagus type strain GC74.</title>
        <authorList>
            <person name="Oger P.M."/>
        </authorList>
    </citation>
    <scope>NUCLEOTIDE SEQUENCE [LARGE SCALE GENOMIC DNA]</scope>
    <source>
        <strain evidence="4 7">GC74</strain>
    </source>
</reference>
<dbReference type="RefSeq" id="WP_068576708.1">
    <property type="nucleotide sequence ID" value="NZ_CP015193.1"/>
</dbReference>
<dbReference type="EMBL" id="CP015193">
    <property type="protein sequence ID" value="ASJ16655.1"/>
    <property type="molecule type" value="Genomic_DNA"/>
</dbReference>
<dbReference type="OrthoDB" id="86242at2157"/>
<keyword evidence="3" id="KW-0812">Transmembrane</keyword>
<feature type="region of interest" description="Disordered" evidence="2">
    <location>
        <begin position="16"/>
        <end position="37"/>
    </location>
</feature>
<organism evidence="5 6">
    <name type="scientific">Thermococcus chitonophagus</name>
    <dbReference type="NCBI Taxonomy" id="54262"/>
    <lineage>
        <taxon>Archaea</taxon>
        <taxon>Methanobacteriati</taxon>
        <taxon>Methanobacteriota</taxon>
        <taxon>Thermococci</taxon>
        <taxon>Thermococcales</taxon>
        <taxon>Thermococcaceae</taxon>
        <taxon>Thermococcus</taxon>
    </lineage>
</organism>
<dbReference type="GeneID" id="33322118"/>
<feature type="compositionally biased region" description="Low complexity" evidence="2">
    <location>
        <begin position="361"/>
        <end position="374"/>
    </location>
</feature>
<evidence type="ECO:0000313" key="7">
    <source>
        <dbReference type="Proteomes" id="UP000250189"/>
    </source>
</evidence>
<dbReference type="Proteomes" id="UP000250189">
    <property type="component" value="Chromosome"/>
</dbReference>
<evidence type="ECO:0000313" key="4">
    <source>
        <dbReference type="EMBL" id="ASJ16655.1"/>
    </source>
</evidence>
<gene>
    <name evidence="4" type="ORF">A3L04_06020</name>
    <name evidence="5" type="ORF">CHITON_0641</name>
</gene>
<reference evidence="6" key="2">
    <citation type="submission" date="2016-01" db="EMBL/GenBank/DDBJ databases">
        <authorList>
            <person name="Vorgias C.E."/>
        </authorList>
    </citation>
    <scope>NUCLEOTIDE SEQUENCE [LARGE SCALE GENOMIC DNA]</scope>
</reference>
<keyword evidence="7" id="KW-1185">Reference proteome</keyword>
<dbReference type="EMBL" id="LN999010">
    <property type="protein sequence ID" value="CUX77420.1"/>
    <property type="molecule type" value="Genomic_DNA"/>
</dbReference>
<dbReference type="InterPro" id="IPR007509">
    <property type="entry name" value="DUF515"/>
</dbReference>
<dbReference type="STRING" id="54262.CHITON_0641"/>
<feature type="region of interest" description="Disordered" evidence="2">
    <location>
        <begin position="331"/>
        <end position="374"/>
    </location>
</feature>
<dbReference type="AlphaFoldDB" id="A0A160VRL9"/>
<name>A0A160VRL9_9EURY</name>
<accession>A0A160VRL9</accession>
<sequence>MAEDIEAKIRRLRELGRAVSESEEQPAPTPPKPPRRRVSRIGMLREKERKKRIIVGALVLSIIIIGAVISIYMYLENKAARELENAKKAKIAEVNACFKGELANDTAKIQLINAIMAAKSIEDLQKINVKAICEERWKALQEAKKRAEQEKLAKELAQLKNQTKENIKMAFEPLLSVQVPDELKKEIVDTMNSLLAQVDSAKTKEEVLSIDPTPYLLDLWKKVYFYRIDSMPGTKVILMKGNTTNIYTKSEAKEVISKVENLSDLLQYQVKEVQLVQVALVLSRKDVNGGFLEPGDKIQIYDKKTGKRLVPEGYVVLVLFDAGQIQVSETQSKTTSWSSTSSTTTQQSSSTNYSPGETPYQVSQTSQSQSSVQQTSSETLSASYSYSVNLGEVLKAIAAGKIKDPEEIKEKLEKYGWKVLTLEESSNLLALNENTRVLVIVEIPTEFVSQVLKSENSLVIAKLSKP</sequence>
<keyword evidence="3" id="KW-0472">Membrane</keyword>
<evidence type="ECO:0000313" key="5">
    <source>
        <dbReference type="EMBL" id="CUX77420.1"/>
    </source>
</evidence>
<evidence type="ECO:0000256" key="3">
    <source>
        <dbReference type="SAM" id="Phobius"/>
    </source>
</evidence>
<dbReference type="Pfam" id="PF04415">
    <property type="entry name" value="DUF515"/>
    <property type="match status" value="1"/>
</dbReference>
<evidence type="ECO:0000313" key="6">
    <source>
        <dbReference type="Proteomes" id="UP000093069"/>
    </source>
</evidence>
<dbReference type="Proteomes" id="UP000093069">
    <property type="component" value="Chromosome I"/>
</dbReference>